<evidence type="ECO:0000256" key="7">
    <source>
        <dbReference type="ARBA" id="ARBA00022692"/>
    </source>
</evidence>
<dbReference type="InterPro" id="IPR004139">
    <property type="entry name" value="Glyco_trans_13"/>
</dbReference>
<gene>
    <name evidence="18" type="ORF">DFA_02514</name>
</gene>
<evidence type="ECO:0000256" key="10">
    <source>
        <dbReference type="ARBA" id="ARBA00022989"/>
    </source>
</evidence>
<comment type="cofactor">
    <cofactor evidence="1">
        <name>Mn(2+)</name>
        <dbReference type="ChEBI" id="CHEBI:29035"/>
    </cofactor>
</comment>
<evidence type="ECO:0000256" key="8">
    <source>
        <dbReference type="ARBA" id="ARBA00022723"/>
    </source>
</evidence>
<dbReference type="GO" id="GO:0046872">
    <property type="term" value="F:metal ion binding"/>
    <property type="evidence" value="ECO:0007669"/>
    <property type="project" value="UniProtKB-KW"/>
</dbReference>
<evidence type="ECO:0000256" key="11">
    <source>
        <dbReference type="ARBA" id="ARBA00023034"/>
    </source>
</evidence>
<evidence type="ECO:0000313" key="19">
    <source>
        <dbReference type="Proteomes" id="UP000007797"/>
    </source>
</evidence>
<keyword evidence="11" id="KW-0333">Golgi apparatus</keyword>
<dbReference type="AlphaFoldDB" id="F4PZL1"/>
<evidence type="ECO:0000256" key="4">
    <source>
        <dbReference type="ARBA" id="ARBA00006492"/>
    </source>
</evidence>
<reference evidence="19" key="1">
    <citation type="journal article" date="2011" name="Genome Res.">
        <title>Phylogeny-wide analysis of social amoeba genomes highlights ancient origins for complex intercellular communication.</title>
        <authorList>
            <person name="Heidel A.J."/>
            <person name="Lawal H.M."/>
            <person name="Felder M."/>
            <person name="Schilde C."/>
            <person name="Helps N.R."/>
            <person name="Tunggal B."/>
            <person name="Rivero F."/>
            <person name="John U."/>
            <person name="Schleicher M."/>
            <person name="Eichinger L."/>
            <person name="Platzer M."/>
            <person name="Noegel A.A."/>
            <person name="Schaap P."/>
            <person name="Gloeckner G."/>
        </authorList>
    </citation>
    <scope>NUCLEOTIDE SEQUENCE [LARGE SCALE GENOMIC DNA]</scope>
    <source>
        <strain evidence="19">SH3</strain>
    </source>
</reference>
<dbReference type="Gene3D" id="3.90.550.10">
    <property type="entry name" value="Spore Coat Polysaccharide Biosynthesis Protein SpsA, Chain A"/>
    <property type="match status" value="1"/>
</dbReference>
<accession>F4PZL1</accession>
<dbReference type="GeneID" id="14870802"/>
<comment type="subcellular location">
    <subcellularLocation>
        <location evidence="2">Golgi apparatus membrane</location>
        <topology evidence="2">Single-pass type II membrane protein</topology>
    </subcellularLocation>
</comment>
<evidence type="ECO:0000256" key="3">
    <source>
        <dbReference type="ARBA" id="ARBA00004922"/>
    </source>
</evidence>
<dbReference type="InterPro" id="IPR052261">
    <property type="entry name" value="Glycosyltransferase_13"/>
</dbReference>
<feature type="chain" id="PRO_5003315952" description="alpha-1,3-mannosyl-glycoprotein 2-beta-N-acetylglucosaminyltransferase" evidence="17">
    <location>
        <begin position="22"/>
        <end position="490"/>
    </location>
</feature>
<sequence>MIKTRILVLVLFIFILSLTNALNHPQQQRHNNQQHQHHNDIRYFKYYQNHRLGSPIHHLNVNLTSRDRVSSLYALDPPPPLQEKNKSNNKIILIMAYKRIDEFRQCLHSLMAANHSHGYHLVVTQSVNNADGNVNVSYYERMVQLLHQRDITSHFKSITHITTPSTCSAPYGNAYHAFRNLVHGFVYTIKSFPYLDSLIVFEEDTLVSKDIFEFFKICRKKINNDKGETIKFATSAYFLHTTHPQYDWRLDKPIKRKSIKNEMSLSLLKPKEIVKVKLQGQIEFKVLAWMIHKSAIKTIIHDFKSIEDWVFNNGEESIINNQDSIKPDILIDNCNCWNHDRYLEYRFRSSYFLGSQSPRCTHTTGNGLSNPGDDYGFPVNQIYTNNTEFYQSSNSVDGEKGWWTRAKEYLPQLECPNRLDCYLSKKGDPSDGMKCGSVTMSTCLNIWRLQCNPCSGRDPSFYSSQCNEKYQQCCLNGTSCTVSSPFMIDI</sequence>
<dbReference type="EMBL" id="GL883017">
    <property type="protein sequence ID" value="EGG18775.1"/>
    <property type="molecule type" value="Genomic_DNA"/>
</dbReference>
<organism evidence="18 19">
    <name type="scientific">Cavenderia fasciculata</name>
    <name type="common">Slime mold</name>
    <name type="synonym">Dictyostelium fasciculatum</name>
    <dbReference type="NCBI Taxonomy" id="261658"/>
    <lineage>
        <taxon>Eukaryota</taxon>
        <taxon>Amoebozoa</taxon>
        <taxon>Evosea</taxon>
        <taxon>Eumycetozoa</taxon>
        <taxon>Dictyostelia</taxon>
        <taxon>Acytosteliales</taxon>
        <taxon>Cavenderiaceae</taxon>
        <taxon>Cavenderia</taxon>
    </lineage>
</organism>
<keyword evidence="6" id="KW-0808">Transferase</keyword>
<dbReference type="GO" id="GO:0000139">
    <property type="term" value="C:Golgi membrane"/>
    <property type="evidence" value="ECO:0007669"/>
    <property type="project" value="UniProtKB-SubCell"/>
</dbReference>
<keyword evidence="10" id="KW-1133">Transmembrane helix</keyword>
<evidence type="ECO:0000256" key="16">
    <source>
        <dbReference type="ARBA" id="ARBA00049421"/>
    </source>
</evidence>
<dbReference type="Proteomes" id="UP000007797">
    <property type="component" value="Unassembled WGS sequence"/>
</dbReference>
<dbReference type="GO" id="GO:0003827">
    <property type="term" value="F:alpha-1,3-mannosylglycoprotein 2-beta-N-acetylglucosaminyltransferase activity"/>
    <property type="evidence" value="ECO:0007669"/>
    <property type="project" value="UniProtKB-EC"/>
</dbReference>
<dbReference type="InterPro" id="IPR029044">
    <property type="entry name" value="Nucleotide-diphossugar_trans"/>
</dbReference>
<name>F4PZL1_CACFS</name>
<comment type="catalytic activity">
    <reaction evidence="16">
        <text>N(4)-(alpha-D-Man-(1-&gt;3)-[alpha-D-Man-(1-&gt;3)-[alpha-D-Man-(1-&gt;6)]-alpha-D-Man-(1-&gt;6)]-beta-D-Man-(1-&gt;4)-beta-D-GlcNAc-(1-&gt;4)-beta-D-GlcNAc)-L-asparaginyl-[protein] (N-glucan mannose isomer 5A1,2) + UDP-N-acetyl-alpha-D-glucosamine = N(4)-{beta-D-GlcNAc-(1-&gt;2)-alpha-D-Man-(1-&gt;3)-[alpha-D-Man-(1-&gt;3)-[alpha-D-Man-(1-&gt;6)]-alpha-D-Man-(1-&gt;6)]-beta-D-Man-(1-&gt;4)-beta-D-GlcNAc-(1-&gt;4)-beta-D-GlcNAc}-L-asparaginyl-[protein] + UDP + H(+)</text>
        <dbReference type="Rhea" id="RHEA:11456"/>
        <dbReference type="Rhea" id="RHEA-COMP:14367"/>
        <dbReference type="Rhea" id="RHEA-COMP:14368"/>
        <dbReference type="ChEBI" id="CHEBI:15378"/>
        <dbReference type="ChEBI" id="CHEBI:57705"/>
        <dbReference type="ChEBI" id="CHEBI:58223"/>
        <dbReference type="ChEBI" id="CHEBI:59087"/>
        <dbReference type="ChEBI" id="CHEBI:60625"/>
        <dbReference type="EC" id="2.4.1.101"/>
    </reaction>
</comment>
<evidence type="ECO:0000256" key="15">
    <source>
        <dbReference type="ARBA" id="ARBA00041712"/>
    </source>
</evidence>
<keyword evidence="9" id="KW-0735">Signal-anchor</keyword>
<dbReference type="Pfam" id="PF03071">
    <property type="entry name" value="GNT-I"/>
    <property type="match status" value="1"/>
</dbReference>
<dbReference type="RefSeq" id="XP_004357237.1">
    <property type="nucleotide sequence ID" value="XM_004357181.1"/>
</dbReference>
<evidence type="ECO:0000256" key="14">
    <source>
        <dbReference type="ARBA" id="ARBA00038949"/>
    </source>
</evidence>
<keyword evidence="7" id="KW-0812">Transmembrane</keyword>
<evidence type="ECO:0000313" key="18">
    <source>
        <dbReference type="EMBL" id="EGG18775.1"/>
    </source>
</evidence>
<dbReference type="KEGG" id="dfa:DFA_02514"/>
<dbReference type="UniPathway" id="UPA00378"/>
<evidence type="ECO:0000256" key="9">
    <source>
        <dbReference type="ARBA" id="ARBA00022968"/>
    </source>
</evidence>
<dbReference type="OMA" id="GSQSPRC"/>
<evidence type="ECO:0000256" key="13">
    <source>
        <dbReference type="ARBA" id="ARBA00023211"/>
    </source>
</evidence>
<keyword evidence="19" id="KW-1185">Reference proteome</keyword>
<evidence type="ECO:0000256" key="12">
    <source>
        <dbReference type="ARBA" id="ARBA00023136"/>
    </source>
</evidence>
<proteinExistence type="inferred from homology"/>
<evidence type="ECO:0000256" key="17">
    <source>
        <dbReference type="SAM" id="SignalP"/>
    </source>
</evidence>
<evidence type="ECO:0000256" key="1">
    <source>
        <dbReference type="ARBA" id="ARBA00001936"/>
    </source>
</evidence>
<evidence type="ECO:0000256" key="2">
    <source>
        <dbReference type="ARBA" id="ARBA00004323"/>
    </source>
</evidence>
<keyword evidence="13" id="KW-0464">Manganese</keyword>
<keyword evidence="5" id="KW-0328">Glycosyltransferase</keyword>
<comment type="similarity">
    <text evidence="4">Belongs to the glycosyltransferase 13 family.</text>
</comment>
<evidence type="ECO:0000256" key="5">
    <source>
        <dbReference type="ARBA" id="ARBA00022676"/>
    </source>
</evidence>
<dbReference type="EC" id="2.4.1.101" evidence="14"/>
<comment type="pathway">
    <text evidence="3">Protein modification; protein glycosylation.</text>
</comment>
<protein>
    <recommendedName>
        <fullName evidence="14">alpha-1,3-mannosyl-glycoprotein 2-beta-N-acetylglucosaminyltransferase</fullName>
        <ecNumber evidence="14">2.4.1.101</ecNumber>
    </recommendedName>
    <alternativeName>
        <fullName evidence="15">N-glycosyl-oligosaccharide-glycoprotein N-acetylglucosaminyltransferase I</fullName>
    </alternativeName>
</protein>
<evidence type="ECO:0000256" key="6">
    <source>
        <dbReference type="ARBA" id="ARBA00022679"/>
    </source>
</evidence>
<dbReference type="OrthoDB" id="14586at2759"/>
<dbReference type="PANTHER" id="PTHR10468">
    <property type="entry name" value="PROTEIN O-LINKED-MANNOSE BETA-1,2-N-ACETYLGLUCOSAMINYLTRANSFERASE 1/ALPHA-1,3-MANNOSYL-GLYCOPROTEIN 2-BETA-N-ACETYLGLUCOSAMINYLTRANSFERASE"/>
    <property type="match status" value="1"/>
</dbReference>
<dbReference type="PANTHER" id="PTHR10468:SF0">
    <property type="entry name" value="ALPHA-1,3-MANNOSYL-GLYCOPROTEIN 2-BETA-N-ACETYLGLUCOSAMINYLTRANSFERASE"/>
    <property type="match status" value="1"/>
</dbReference>
<keyword evidence="17" id="KW-0732">Signal</keyword>
<keyword evidence="12" id="KW-0472">Membrane</keyword>
<feature type="signal peptide" evidence="17">
    <location>
        <begin position="1"/>
        <end position="21"/>
    </location>
</feature>
<keyword evidence="8" id="KW-0479">Metal-binding</keyword>